<proteinExistence type="predicted"/>
<dbReference type="CDD" id="cd07185">
    <property type="entry name" value="OmpA_C-like"/>
    <property type="match status" value="1"/>
</dbReference>
<evidence type="ECO:0000256" key="4">
    <source>
        <dbReference type="SAM" id="SignalP"/>
    </source>
</evidence>
<feature type="signal peptide" evidence="4">
    <location>
        <begin position="1"/>
        <end position="21"/>
    </location>
</feature>
<dbReference type="PROSITE" id="PS51257">
    <property type="entry name" value="PROKAR_LIPOPROTEIN"/>
    <property type="match status" value="1"/>
</dbReference>
<sequence>MKLIRLLMVVAALFAAAGCQNSPPLRGGLTEAQIAVLERVGFGQTGDTWSLDLDGRLLFETDNAALTHQTRDIIERVALALKSVDIDRLTVEGHADNTGDARYNRELSLRRAASVARAFTAYGIPYDHIVVRGRGSERPIADNATAEGRAQNRRVVLIVPAG</sequence>
<dbReference type="Pfam" id="PF00691">
    <property type="entry name" value="OmpA"/>
    <property type="match status" value="1"/>
</dbReference>
<dbReference type="RefSeq" id="WP_110523277.1">
    <property type="nucleotide sequence ID" value="NZ_QKOE01000002.1"/>
</dbReference>
<reference evidence="6 7" key="1">
    <citation type="submission" date="2018-06" db="EMBL/GenBank/DDBJ databases">
        <title>Azoarcus communis strain SWub3 genome.</title>
        <authorList>
            <person name="Zorraquino Salvo V."/>
            <person name="Toubiana D."/>
            <person name="Blumwald E."/>
        </authorList>
    </citation>
    <scope>NUCLEOTIDE SEQUENCE [LARGE SCALE GENOMIC DNA]</scope>
    <source>
        <strain evidence="6 7">SWub3</strain>
    </source>
</reference>
<dbReference type="PANTHER" id="PTHR30329">
    <property type="entry name" value="STATOR ELEMENT OF FLAGELLAR MOTOR COMPLEX"/>
    <property type="match status" value="1"/>
</dbReference>
<keyword evidence="2 3" id="KW-0472">Membrane</keyword>
<dbReference type="EMBL" id="QKOE01000002">
    <property type="protein sequence ID" value="PZA17935.1"/>
    <property type="molecule type" value="Genomic_DNA"/>
</dbReference>
<evidence type="ECO:0000259" key="5">
    <source>
        <dbReference type="PROSITE" id="PS51123"/>
    </source>
</evidence>
<dbReference type="PANTHER" id="PTHR30329:SF17">
    <property type="entry name" value="LIPOPROTEIN YFIB-RELATED"/>
    <property type="match status" value="1"/>
</dbReference>
<dbReference type="Gene3D" id="3.30.1330.60">
    <property type="entry name" value="OmpA-like domain"/>
    <property type="match status" value="1"/>
</dbReference>
<dbReference type="InterPro" id="IPR006665">
    <property type="entry name" value="OmpA-like"/>
</dbReference>
<feature type="chain" id="PRO_5016281784" description="OmpA-like domain-containing protein" evidence="4">
    <location>
        <begin position="22"/>
        <end position="162"/>
    </location>
</feature>
<evidence type="ECO:0000256" key="3">
    <source>
        <dbReference type="PROSITE-ProRule" id="PRU00473"/>
    </source>
</evidence>
<keyword evidence="4" id="KW-0732">Signal</keyword>
<evidence type="ECO:0000256" key="1">
    <source>
        <dbReference type="ARBA" id="ARBA00004442"/>
    </source>
</evidence>
<evidence type="ECO:0000256" key="2">
    <source>
        <dbReference type="ARBA" id="ARBA00023136"/>
    </source>
</evidence>
<dbReference type="InterPro" id="IPR006664">
    <property type="entry name" value="OMP_bac"/>
</dbReference>
<protein>
    <recommendedName>
        <fullName evidence="5">OmpA-like domain-containing protein</fullName>
    </recommendedName>
</protein>
<dbReference type="PRINTS" id="PR01023">
    <property type="entry name" value="NAFLGMOTY"/>
</dbReference>
<dbReference type="AlphaFoldDB" id="A0A323UZJ4"/>
<evidence type="ECO:0000313" key="6">
    <source>
        <dbReference type="EMBL" id="PZA17935.1"/>
    </source>
</evidence>
<dbReference type="GO" id="GO:0009279">
    <property type="term" value="C:cell outer membrane"/>
    <property type="evidence" value="ECO:0007669"/>
    <property type="project" value="UniProtKB-SubCell"/>
</dbReference>
<name>A0A323UZJ4_9RHOO</name>
<keyword evidence="7" id="KW-1185">Reference proteome</keyword>
<comment type="subcellular location">
    <subcellularLocation>
        <location evidence="1">Cell outer membrane</location>
    </subcellularLocation>
</comment>
<accession>A0A323UZJ4</accession>
<evidence type="ECO:0000313" key="7">
    <source>
        <dbReference type="Proteomes" id="UP000248259"/>
    </source>
</evidence>
<dbReference type="InterPro" id="IPR050330">
    <property type="entry name" value="Bact_OuterMem_StrucFunc"/>
</dbReference>
<feature type="domain" description="OmpA-like" evidence="5">
    <location>
        <begin position="46"/>
        <end position="162"/>
    </location>
</feature>
<dbReference type="SUPFAM" id="SSF103088">
    <property type="entry name" value="OmpA-like"/>
    <property type="match status" value="1"/>
</dbReference>
<comment type="caution">
    <text evidence="6">The sequence shown here is derived from an EMBL/GenBank/DDBJ whole genome shotgun (WGS) entry which is preliminary data.</text>
</comment>
<dbReference type="PROSITE" id="PS51123">
    <property type="entry name" value="OMPA_2"/>
    <property type="match status" value="1"/>
</dbReference>
<dbReference type="OrthoDB" id="9782229at2"/>
<dbReference type="Proteomes" id="UP000248259">
    <property type="component" value="Unassembled WGS sequence"/>
</dbReference>
<dbReference type="PRINTS" id="PR01021">
    <property type="entry name" value="OMPADOMAIN"/>
</dbReference>
<gene>
    <name evidence="6" type="ORF">DNK49_05300</name>
</gene>
<dbReference type="InterPro" id="IPR036737">
    <property type="entry name" value="OmpA-like_sf"/>
</dbReference>
<organism evidence="6 7">
    <name type="scientific">Parazoarcus communis SWub3 = DSM 12120</name>
    <dbReference type="NCBI Taxonomy" id="1121029"/>
    <lineage>
        <taxon>Bacteria</taxon>
        <taxon>Pseudomonadati</taxon>
        <taxon>Pseudomonadota</taxon>
        <taxon>Betaproteobacteria</taxon>
        <taxon>Rhodocyclales</taxon>
        <taxon>Zoogloeaceae</taxon>
        <taxon>Parazoarcus</taxon>
    </lineage>
</organism>